<protein>
    <recommendedName>
        <fullName evidence="6">Phytanoyl-CoA dioxygenase family protein</fullName>
    </recommendedName>
</protein>
<reference evidence="4 5" key="1">
    <citation type="submission" date="2020-04" db="EMBL/GenBank/DDBJ databases">
        <title>Perkinsus olseni comparative genomics.</title>
        <authorList>
            <person name="Bogema D.R."/>
        </authorList>
    </citation>
    <scope>NUCLEOTIDE SEQUENCE [LARGE SCALE GENOMIC DNA]</scope>
    <source>
        <strain evidence="4">ATCC PRA-205</strain>
    </source>
</reference>
<evidence type="ECO:0000256" key="3">
    <source>
        <dbReference type="ARBA" id="ARBA00023004"/>
    </source>
</evidence>
<evidence type="ECO:0000313" key="5">
    <source>
        <dbReference type="Proteomes" id="UP000574390"/>
    </source>
</evidence>
<evidence type="ECO:0000313" key="4">
    <source>
        <dbReference type="EMBL" id="KAF4731301.1"/>
    </source>
</evidence>
<dbReference type="Pfam" id="PF05721">
    <property type="entry name" value="PhyH"/>
    <property type="match status" value="1"/>
</dbReference>
<evidence type="ECO:0000256" key="1">
    <source>
        <dbReference type="ARBA" id="ARBA00001962"/>
    </source>
</evidence>
<evidence type="ECO:0000256" key="2">
    <source>
        <dbReference type="ARBA" id="ARBA00022723"/>
    </source>
</evidence>
<sequence length="306" mass="34032">MSSLTARGGLAAVERTLFDSCGYLVLRRVFDKEEIRELDGLFEKYSAEFVRRGEGVSTAHSDFFKGGSGRSDYGQVLQASKWTQESSVCAGIFEHPRLKPVIQEICGEGFRLDHLPLAFEQHPGGEGFDLHGGRLLPSGHLNYPVLYTSVDNTSVQCSLLTVSIAITDMPLGEGGFVTLPGSHKSSFPLTDDIRHARHAAVKDMLVQPALEAGDVLLFTEALIHGTLPWKGRHTRRTLLLRFAPPTCAYARGYLETSAEVSKLDLSDSVKEMLQPPYHPRFDRSAAVKRSPDQLDYDERVFDRPYY</sequence>
<dbReference type="PANTHER" id="PTHR20883:SF15">
    <property type="entry name" value="PHYTANOYL-COA DIOXYGENASE DOMAIN-CONTAINING PROTEIN 1"/>
    <property type="match status" value="1"/>
</dbReference>
<gene>
    <name evidence="4" type="ORF">FOZ62_007719</name>
</gene>
<dbReference type="Gene3D" id="2.60.120.620">
    <property type="entry name" value="q2cbj1_9rhob like domain"/>
    <property type="match status" value="1"/>
</dbReference>
<dbReference type="SUPFAM" id="SSF51197">
    <property type="entry name" value="Clavaminate synthase-like"/>
    <property type="match status" value="1"/>
</dbReference>
<comment type="caution">
    <text evidence="4">The sequence shown here is derived from an EMBL/GenBank/DDBJ whole genome shotgun (WGS) entry which is preliminary data.</text>
</comment>
<dbReference type="PANTHER" id="PTHR20883">
    <property type="entry name" value="PHYTANOYL-COA DIOXYGENASE DOMAIN CONTAINING 1"/>
    <property type="match status" value="1"/>
</dbReference>
<dbReference type="AlphaFoldDB" id="A0A7J6SEV9"/>
<proteinExistence type="predicted"/>
<dbReference type="Proteomes" id="UP000574390">
    <property type="component" value="Unassembled WGS sequence"/>
</dbReference>
<dbReference type="EMBL" id="JABANM010015286">
    <property type="protein sequence ID" value="KAF4731301.1"/>
    <property type="molecule type" value="Genomic_DNA"/>
</dbReference>
<organism evidence="4 5">
    <name type="scientific">Perkinsus olseni</name>
    <name type="common">Perkinsus atlanticus</name>
    <dbReference type="NCBI Taxonomy" id="32597"/>
    <lineage>
        <taxon>Eukaryota</taxon>
        <taxon>Sar</taxon>
        <taxon>Alveolata</taxon>
        <taxon>Perkinsozoa</taxon>
        <taxon>Perkinsea</taxon>
        <taxon>Perkinsida</taxon>
        <taxon>Perkinsidae</taxon>
        <taxon>Perkinsus</taxon>
    </lineage>
</organism>
<name>A0A7J6SEV9_PEROL</name>
<dbReference type="GO" id="GO:0046872">
    <property type="term" value="F:metal ion binding"/>
    <property type="evidence" value="ECO:0007669"/>
    <property type="project" value="UniProtKB-KW"/>
</dbReference>
<dbReference type="InterPro" id="IPR008775">
    <property type="entry name" value="Phytyl_CoA_dOase-like"/>
</dbReference>
<evidence type="ECO:0008006" key="6">
    <source>
        <dbReference type="Google" id="ProtNLM"/>
    </source>
</evidence>
<accession>A0A7J6SEV9</accession>
<keyword evidence="3" id="KW-0408">Iron</keyword>
<comment type="cofactor">
    <cofactor evidence="1">
        <name>Fe cation</name>
        <dbReference type="ChEBI" id="CHEBI:24875"/>
    </cofactor>
</comment>
<keyword evidence="2" id="KW-0479">Metal-binding</keyword>